<feature type="active site" evidence="9">
    <location>
        <position position="182"/>
    </location>
</feature>
<dbReference type="PANTHER" id="PTHR30349:SF77">
    <property type="entry name" value="TYROSINE RECOMBINASE XERC"/>
    <property type="match status" value="1"/>
</dbReference>
<comment type="caution">
    <text evidence="12">The sequence shown here is derived from an EMBL/GenBank/DDBJ whole genome shotgun (WGS) entry which is preliminary data.</text>
</comment>
<dbReference type="InterPro" id="IPR010998">
    <property type="entry name" value="Integrase_recombinase_N"/>
</dbReference>
<feature type="active site" evidence="9">
    <location>
        <position position="278"/>
    </location>
</feature>
<evidence type="ECO:0000313" key="13">
    <source>
        <dbReference type="Proteomes" id="UP000642107"/>
    </source>
</evidence>
<dbReference type="InterPro" id="IPR011010">
    <property type="entry name" value="DNA_brk_join_enz"/>
</dbReference>
<dbReference type="PROSITE" id="PS51900">
    <property type="entry name" value="CB"/>
    <property type="match status" value="1"/>
</dbReference>
<dbReference type="Gene3D" id="1.10.150.130">
    <property type="match status" value="1"/>
</dbReference>
<feature type="domain" description="Tyr recombinase" evidence="10">
    <location>
        <begin position="114"/>
        <end position="300"/>
    </location>
</feature>
<evidence type="ECO:0000259" key="10">
    <source>
        <dbReference type="PROSITE" id="PS51898"/>
    </source>
</evidence>
<evidence type="ECO:0000313" key="12">
    <source>
        <dbReference type="EMBL" id="MBD9699619.1"/>
    </source>
</evidence>
<reference evidence="12 13" key="1">
    <citation type="submission" date="2020-09" db="EMBL/GenBank/DDBJ databases">
        <title>Flavimobilis rhizosphaerae sp. nov., isolated from rhizosphere soil of Spartina alterniflora.</title>
        <authorList>
            <person name="Hanqin C."/>
        </authorList>
    </citation>
    <scope>NUCLEOTIDE SEQUENCE [LARGE SCALE GENOMIC DNA]</scope>
    <source>
        <strain evidence="12 13">GY 10621</strain>
    </source>
</reference>
<name>A0ABR9DR45_9MICO</name>
<comment type="function">
    <text evidence="9">Site-specific tyrosine recombinase, which acts by catalyzing the cutting and rejoining of the recombining DNA molecules. The XerC-XerD complex is essential to convert dimers of the bacterial chromosome into monomers to permit their segregation at cell division. It also contributes to the segregational stability of plasmids.</text>
</comment>
<protein>
    <recommendedName>
        <fullName evidence="9">Tyrosine recombinase XerC</fullName>
    </recommendedName>
</protein>
<comment type="subunit">
    <text evidence="9">Forms a cyclic heterotetrameric complex composed of two molecules of XerC and two molecules of XerD.</text>
</comment>
<feature type="active site" evidence="9">
    <location>
        <position position="158"/>
    </location>
</feature>
<feature type="active site" evidence="9">
    <location>
        <position position="252"/>
    </location>
</feature>
<keyword evidence="4 9" id="KW-0159">Chromosome partition</keyword>
<keyword evidence="8 9" id="KW-0131">Cell cycle</keyword>
<dbReference type="Pfam" id="PF02899">
    <property type="entry name" value="Phage_int_SAM_1"/>
    <property type="match status" value="1"/>
</dbReference>
<evidence type="ECO:0000256" key="6">
    <source>
        <dbReference type="ARBA" id="ARBA00023125"/>
    </source>
</evidence>
<dbReference type="InterPro" id="IPR013762">
    <property type="entry name" value="Integrase-like_cat_sf"/>
</dbReference>
<dbReference type="InterPro" id="IPR044068">
    <property type="entry name" value="CB"/>
</dbReference>
<keyword evidence="5 9" id="KW-0229">DNA integration</keyword>
<dbReference type="InterPro" id="IPR023009">
    <property type="entry name" value="Tyrosine_recombinase_XerC/XerD"/>
</dbReference>
<comment type="similarity">
    <text evidence="9">Belongs to the 'phage' integrase family. XerC subfamily.</text>
</comment>
<evidence type="ECO:0000256" key="4">
    <source>
        <dbReference type="ARBA" id="ARBA00022829"/>
    </source>
</evidence>
<keyword evidence="2 9" id="KW-0963">Cytoplasm</keyword>
<dbReference type="InterPro" id="IPR050090">
    <property type="entry name" value="Tyrosine_recombinase_XerCD"/>
</dbReference>
<evidence type="ECO:0000259" key="11">
    <source>
        <dbReference type="PROSITE" id="PS51900"/>
    </source>
</evidence>
<evidence type="ECO:0000256" key="8">
    <source>
        <dbReference type="ARBA" id="ARBA00023306"/>
    </source>
</evidence>
<evidence type="ECO:0000256" key="2">
    <source>
        <dbReference type="ARBA" id="ARBA00022490"/>
    </source>
</evidence>
<feature type="active site" description="O-(3'-phospho-DNA)-tyrosine intermediate" evidence="9">
    <location>
        <position position="287"/>
    </location>
</feature>
<keyword evidence="6 9" id="KW-0238">DNA-binding</keyword>
<keyword evidence="3 9" id="KW-0132">Cell division</keyword>
<evidence type="ECO:0000256" key="9">
    <source>
        <dbReference type="HAMAP-Rule" id="MF_01808"/>
    </source>
</evidence>
<dbReference type="PROSITE" id="PS51898">
    <property type="entry name" value="TYR_RECOMBINASE"/>
    <property type="match status" value="1"/>
</dbReference>
<dbReference type="Gene3D" id="1.10.443.10">
    <property type="entry name" value="Intergrase catalytic core"/>
    <property type="match status" value="1"/>
</dbReference>
<gene>
    <name evidence="9" type="primary">xerC</name>
    <name evidence="12" type="ORF">IGS67_08980</name>
</gene>
<accession>A0ABR9DR45</accession>
<dbReference type="CDD" id="cd00798">
    <property type="entry name" value="INT_XerDC_C"/>
    <property type="match status" value="1"/>
</dbReference>
<dbReference type="InterPro" id="IPR004107">
    <property type="entry name" value="Integrase_SAM-like_N"/>
</dbReference>
<dbReference type="Pfam" id="PF00589">
    <property type="entry name" value="Phage_integrase"/>
    <property type="match status" value="1"/>
</dbReference>
<dbReference type="PANTHER" id="PTHR30349">
    <property type="entry name" value="PHAGE INTEGRASE-RELATED"/>
    <property type="match status" value="1"/>
</dbReference>
<keyword evidence="7 9" id="KW-0233">DNA recombination</keyword>
<evidence type="ECO:0000256" key="5">
    <source>
        <dbReference type="ARBA" id="ARBA00022908"/>
    </source>
</evidence>
<dbReference type="SUPFAM" id="SSF56349">
    <property type="entry name" value="DNA breaking-rejoining enzymes"/>
    <property type="match status" value="1"/>
</dbReference>
<organism evidence="12 13">
    <name type="scientific">Flavimobilis rhizosphaerae</name>
    <dbReference type="NCBI Taxonomy" id="2775421"/>
    <lineage>
        <taxon>Bacteria</taxon>
        <taxon>Bacillati</taxon>
        <taxon>Actinomycetota</taxon>
        <taxon>Actinomycetes</taxon>
        <taxon>Micrococcales</taxon>
        <taxon>Jonesiaceae</taxon>
        <taxon>Flavimobilis</taxon>
    </lineage>
</organism>
<dbReference type="Proteomes" id="UP000642107">
    <property type="component" value="Unassembled WGS sequence"/>
</dbReference>
<comment type="subcellular location">
    <subcellularLocation>
        <location evidence="1 9">Cytoplasm</location>
    </subcellularLocation>
</comment>
<evidence type="ECO:0000256" key="3">
    <source>
        <dbReference type="ARBA" id="ARBA00022618"/>
    </source>
</evidence>
<dbReference type="EMBL" id="JACZDF010000004">
    <property type="protein sequence ID" value="MBD9699619.1"/>
    <property type="molecule type" value="Genomic_DNA"/>
</dbReference>
<feature type="domain" description="Core-binding (CB)" evidence="11">
    <location>
        <begin position="7"/>
        <end position="93"/>
    </location>
</feature>
<keyword evidence="13" id="KW-1185">Reference proteome</keyword>
<evidence type="ECO:0000256" key="1">
    <source>
        <dbReference type="ARBA" id="ARBA00004496"/>
    </source>
</evidence>
<sequence length="306" mass="33388">MRTRAADGWDEPLARFCVDLGVQRGLAAHTVRAYRSDVEQLATYAAGLGLEDPADVNLSVLRSWLAEMSERNLSRATLARRGASVRSFFEWACRTGRIESDPAVRLASPRSDRMLPTVLDVDAARELMETARDRAESGDPAHLRDWAAVELLYATGIRVGELVGVDVSDVQLAERTVRVLGKGSRERVVPFGLPAGRAVHAWLESGRPVLVSDPAEPALLLGTRGQRWGQRQIRQVVHDLAELAGVVDIAPHGLRHTAATHLLAGGSDLRGVQEVLGHATLATTQKYTHVSAERLRSSYELAHPRA</sequence>
<evidence type="ECO:0000256" key="7">
    <source>
        <dbReference type="ARBA" id="ARBA00023172"/>
    </source>
</evidence>
<dbReference type="InterPro" id="IPR002104">
    <property type="entry name" value="Integrase_catalytic"/>
</dbReference>
<proteinExistence type="inferred from homology"/>
<dbReference type="HAMAP" id="MF_01808">
    <property type="entry name" value="Recomb_XerC_XerD"/>
    <property type="match status" value="1"/>
</dbReference>
<feature type="active site" evidence="9">
    <location>
        <position position="255"/>
    </location>
</feature>